<reference evidence="1" key="1">
    <citation type="submission" date="2018-01" db="EMBL/GenBank/DDBJ databases">
        <title>An insight into the sialome of Amazonian anophelines.</title>
        <authorList>
            <person name="Ribeiro J.M."/>
            <person name="Scarpassa V."/>
            <person name="Calvo E."/>
        </authorList>
    </citation>
    <scope>NUCLEOTIDE SEQUENCE</scope>
    <source>
        <tissue evidence="1">Salivary glands</tissue>
    </source>
</reference>
<sequence>MLLLLLLFSLITIVRMELIVIRWVGIVLKISWFHPEPMNVWQTSRYSLLILDVLFTEEVQQRDLLHQYSIVEELPACDRIDHEANWIGQCYLRSH</sequence>
<dbReference type="AlphaFoldDB" id="A0A2M4C974"/>
<organism evidence="1">
    <name type="scientific">Anopheles marajoara</name>
    <dbReference type="NCBI Taxonomy" id="58244"/>
    <lineage>
        <taxon>Eukaryota</taxon>
        <taxon>Metazoa</taxon>
        <taxon>Ecdysozoa</taxon>
        <taxon>Arthropoda</taxon>
        <taxon>Hexapoda</taxon>
        <taxon>Insecta</taxon>
        <taxon>Pterygota</taxon>
        <taxon>Neoptera</taxon>
        <taxon>Endopterygota</taxon>
        <taxon>Diptera</taxon>
        <taxon>Nematocera</taxon>
        <taxon>Culicoidea</taxon>
        <taxon>Culicidae</taxon>
        <taxon>Anophelinae</taxon>
        <taxon>Anopheles</taxon>
    </lineage>
</organism>
<name>A0A2M4C974_9DIPT</name>
<accession>A0A2M4C974</accession>
<evidence type="ECO:0000313" key="1">
    <source>
        <dbReference type="EMBL" id="MBW61873.1"/>
    </source>
</evidence>
<proteinExistence type="predicted"/>
<protein>
    <submittedName>
        <fullName evidence="1">Putative secreted protein</fullName>
    </submittedName>
</protein>
<dbReference type="EMBL" id="GGFJ01012732">
    <property type="protein sequence ID" value="MBW61873.1"/>
    <property type="molecule type" value="Transcribed_RNA"/>
</dbReference>